<evidence type="ECO:0000313" key="3">
    <source>
        <dbReference type="Proteomes" id="UP001620645"/>
    </source>
</evidence>
<keyword evidence="3" id="KW-1185">Reference proteome</keyword>
<feature type="compositionally biased region" description="Polar residues" evidence="1">
    <location>
        <begin position="100"/>
        <end position="123"/>
    </location>
</feature>
<reference evidence="2 3" key="1">
    <citation type="submission" date="2024-10" db="EMBL/GenBank/DDBJ databases">
        <authorList>
            <person name="Kim D."/>
        </authorList>
    </citation>
    <scope>NUCLEOTIDE SEQUENCE [LARGE SCALE GENOMIC DNA]</scope>
    <source>
        <strain evidence="2">Taebaek</strain>
    </source>
</reference>
<dbReference type="EMBL" id="JBICCN010000236">
    <property type="protein sequence ID" value="KAL3084401.1"/>
    <property type="molecule type" value="Genomic_DNA"/>
</dbReference>
<dbReference type="Proteomes" id="UP001620645">
    <property type="component" value="Unassembled WGS sequence"/>
</dbReference>
<feature type="compositionally biased region" description="Polar residues" evidence="1">
    <location>
        <begin position="142"/>
        <end position="151"/>
    </location>
</feature>
<dbReference type="AlphaFoldDB" id="A0ABD2J3K1"/>
<comment type="caution">
    <text evidence="2">The sequence shown here is derived from an EMBL/GenBank/DDBJ whole genome shotgun (WGS) entry which is preliminary data.</text>
</comment>
<name>A0ABD2J3K1_HETSC</name>
<evidence type="ECO:0000256" key="1">
    <source>
        <dbReference type="SAM" id="MobiDB-lite"/>
    </source>
</evidence>
<sequence>MAKNFLKTVFGWTFSLFLTVFSLASNWHFFRHISMCWWTNISNISIGIGSLTGPSGHVSHQSGSLTGPSGYVSHHCGSLTGPSGHVSHHCGSLTGPSGHVSHQSGSLTGPSGHVSHQSGSLTGPSGHVSHHCGSLTGPSGHVSHQSGSLTGPSGHESHQSGSLTGPSGMCRTCGQLGLPFMGLVNISCPSRDWGLWYDDLSFEGCGPQRFTMMMSLLLPANIRCEAGPALYQDQWTGEK</sequence>
<evidence type="ECO:0000313" key="2">
    <source>
        <dbReference type="EMBL" id="KAL3084401.1"/>
    </source>
</evidence>
<accession>A0ABD2J3K1</accession>
<feature type="region of interest" description="Disordered" evidence="1">
    <location>
        <begin position="87"/>
        <end position="164"/>
    </location>
</feature>
<gene>
    <name evidence="2" type="ORF">niasHS_008175</name>
</gene>
<proteinExistence type="predicted"/>
<organism evidence="2 3">
    <name type="scientific">Heterodera schachtii</name>
    <name type="common">Sugarbeet cyst nematode worm</name>
    <name type="synonym">Tylenchus schachtii</name>
    <dbReference type="NCBI Taxonomy" id="97005"/>
    <lineage>
        <taxon>Eukaryota</taxon>
        <taxon>Metazoa</taxon>
        <taxon>Ecdysozoa</taxon>
        <taxon>Nematoda</taxon>
        <taxon>Chromadorea</taxon>
        <taxon>Rhabditida</taxon>
        <taxon>Tylenchina</taxon>
        <taxon>Tylenchomorpha</taxon>
        <taxon>Tylenchoidea</taxon>
        <taxon>Heteroderidae</taxon>
        <taxon>Heteroderinae</taxon>
        <taxon>Heterodera</taxon>
    </lineage>
</organism>
<protein>
    <submittedName>
        <fullName evidence="2">Uncharacterized protein</fullName>
    </submittedName>
</protein>